<feature type="compositionally biased region" description="Basic and acidic residues" evidence="7">
    <location>
        <begin position="19"/>
        <end position="29"/>
    </location>
</feature>
<dbReference type="GO" id="GO:0016020">
    <property type="term" value="C:membrane"/>
    <property type="evidence" value="ECO:0007669"/>
    <property type="project" value="UniProtKB-SubCell"/>
</dbReference>
<feature type="transmembrane region" description="Helical" evidence="8">
    <location>
        <begin position="47"/>
        <end position="67"/>
    </location>
</feature>
<keyword evidence="10" id="KW-1185">Reference proteome</keyword>
<feature type="region of interest" description="Disordered" evidence="7">
    <location>
        <begin position="1"/>
        <end position="40"/>
    </location>
</feature>
<comment type="similarity">
    <text evidence="2">Belongs to the CRT-like transporter family.</text>
</comment>
<keyword evidence="3" id="KW-0813">Transport</keyword>
<feature type="transmembrane region" description="Helical" evidence="8">
    <location>
        <begin position="231"/>
        <end position="253"/>
    </location>
</feature>
<dbReference type="EMBL" id="UXUI01011328">
    <property type="protein sequence ID" value="VDD96156.1"/>
    <property type="molecule type" value="Genomic_DNA"/>
</dbReference>
<keyword evidence="4 8" id="KW-0812">Transmembrane</keyword>
<dbReference type="OrthoDB" id="29773at2759"/>
<feature type="compositionally biased region" description="Basic and acidic residues" evidence="7">
    <location>
        <begin position="1"/>
        <end position="11"/>
    </location>
</feature>
<accession>A0A0N4VL61</accession>
<evidence type="ECO:0000256" key="8">
    <source>
        <dbReference type="SAM" id="Phobius"/>
    </source>
</evidence>
<dbReference type="Proteomes" id="UP000274131">
    <property type="component" value="Unassembled WGS sequence"/>
</dbReference>
<feature type="transmembrane region" description="Helical" evidence="8">
    <location>
        <begin position="176"/>
        <end position="195"/>
    </location>
</feature>
<comment type="subcellular location">
    <subcellularLocation>
        <location evidence="1">Membrane</location>
        <topology evidence="1">Multi-pass membrane protein</topology>
    </subcellularLocation>
</comment>
<dbReference type="WBParaSite" id="EVEC_0001161401-mRNA-1">
    <property type="protein sequence ID" value="EVEC_0001161401-mRNA-1"/>
    <property type="gene ID" value="EVEC_0001161401"/>
</dbReference>
<evidence type="ECO:0000256" key="5">
    <source>
        <dbReference type="ARBA" id="ARBA00022989"/>
    </source>
</evidence>
<proteinExistence type="inferred from homology"/>
<feature type="transmembrane region" description="Helical" evidence="8">
    <location>
        <begin position="107"/>
        <end position="130"/>
    </location>
</feature>
<feature type="transmembrane region" description="Helical" evidence="8">
    <location>
        <begin position="207"/>
        <end position="224"/>
    </location>
</feature>
<dbReference type="AlphaFoldDB" id="A0A0N4VL61"/>
<feature type="transmembrane region" description="Helical" evidence="8">
    <location>
        <begin position="297"/>
        <end position="322"/>
    </location>
</feature>
<dbReference type="STRING" id="51028.A0A0N4VL61"/>
<evidence type="ECO:0000313" key="11">
    <source>
        <dbReference type="WBParaSite" id="EVEC_0001161401-mRNA-1"/>
    </source>
</evidence>
<gene>
    <name evidence="9" type="ORF">EVEC_LOCUS10907</name>
</gene>
<evidence type="ECO:0000313" key="9">
    <source>
        <dbReference type="EMBL" id="VDD96156.1"/>
    </source>
</evidence>
<dbReference type="InterPro" id="IPR013936">
    <property type="entry name" value="CRT-like"/>
</dbReference>
<feature type="transmembrane region" description="Helical" evidence="8">
    <location>
        <begin position="265"/>
        <end position="285"/>
    </location>
</feature>
<evidence type="ECO:0000313" key="10">
    <source>
        <dbReference type="Proteomes" id="UP000274131"/>
    </source>
</evidence>
<dbReference type="PANTHER" id="PTHR13146:SF0">
    <property type="entry name" value="SOLUTE CARRIER FAMILY 35 MEMBER F6"/>
    <property type="match status" value="1"/>
</dbReference>
<dbReference type="SUPFAM" id="SSF103481">
    <property type="entry name" value="Multidrug resistance efflux transporter EmrE"/>
    <property type="match status" value="1"/>
</dbReference>
<keyword evidence="6 8" id="KW-0472">Membrane</keyword>
<reference evidence="11" key="1">
    <citation type="submission" date="2017-02" db="UniProtKB">
        <authorList>
            <consortium name="WormBaseParasite"/>
        </authorList>
    </citation>
    <scope>IDENTIFICATION</scope>
</reference>
<reference evidence="9 10" key="2">
    <citation type="submission" date="2018-10" db="EMBL/GenBank/DDBJ databases">
        <authorList>
            <consortium name="Pathogen Informatics"/>
        </authorList>
    </citation>
    <scope>NUCLEOTIDE SEQUENCE [LARGE SCALE GENOMIC DNA]</scope>
</reference>
<sequence>MTEKDEKKDLDVESSGYAKGDDEAPRCVDEVEEADETPTEEKQKKSFFGLAISVLLVVTGSCNTLAAKWADEITIRNGTDVIIYKTLPNGYYQYEINKYETNFAHPFFQATVMFVGEMCCMVVYFITLFVQRRQWKKRHPSGLSSDIKKVRSNEDGDQVSTTSQISVYPKPPKMNYFLFAAPAFCDVVATSVQYLGLTLTSASSYQMLRGAVIIFTGIASMIFLKSRLQAYRWVGMVVVVIGLAVVGVADILLTEEDDDTSTSDIIIGDILIIIAQIVVAIQMVVEQKLLSDADVPALLAVGLEGIFGFLILSILMIPMYFIKVPDAFSDIPGNKLEDALNAFWMMKTSGELVGSLCTTIVSIAFFNFAGITVTKFMSATTRMVLDSVRTIIIWAISIPLFDSQFIPEQVISIFFFISFLIPIYSDFITA</sequence>
<feature type="transmembrane region" description="Helical" evidence="8">
    <location>
        <begin position="383"/>
        <end position="400"/>
    </location>
</feature>
<name>A0A0N4VL61_ENTVE</name>
<evidence type="ECO:0000256" key="1">
    <source>
        <dbReference type="ARBA" id="ARBA00004141"/>
    </source>
</evidence>
<evidence type="ECO:0000256" key="4">
    <source>
        <dbReference type="ARBA" id="ARBA00022692"/>
    </source>
</evidence>
<dbReference type="PANTHER" id="PTHR13146">
    <property type="match status" value="1"/>
</dbReference>
<feature type="transmembrane region" description="Helical" evidence="8">
    <location>
        <begin position="406"/>
        <end position="424"/>
    </location>
</feature>
<evidence type="ECO:0000256" key="3">
    <source>
        <dbReference type="ARBA" id="ARBA00022448"/>
    </source>
</evidence>
<dbReference type="Pfam" id="PF08627">
    <property type="entry name" value="CRT-like"/>
    <property type="match status" value="1"/>
</dbReference>
<dbReference type="InterPro" id="IPR037185">
    <property type="entry name" value="EmrE-like"/>
</dbReference>
<protein>
    <submittedName>
        <fullName evidence="11">CRT-like domain-containing protein</fullName>
    </submittedName>
</protein>
<dbReference type="Gene3D" id="1.10.3730.20">
    <property type="match status" value="1"/>
</dbReference>
<organism evidence="11">
    <name type="scientific">Enterobius vermicularis</name>
    <name type="common">Human pinworm</name>
    <dbReference type="NCBI Taxonomy" id="51028"/>
    <lineage>
        <taxon>Eukaryota</taxon>
        <taxon>Metazoa</taxon>
        <taxon>Ecdysozoa</taxon>
        <taxon>Nematoda</taxon>
        <taxon>Chromadorea</taxon>
        <taxon>Rhabditida</taxon>
        <taxon>Spirurina</taxon>
        <taxon>Oxyuridomorpha</taxon>
        <taxon>Oxyuroidea</taxon>
        <taxon>Oxyuridae</taxon>
        <taxon>Enterobius</taxon>
    </lineage>
</organism>
<evidence type="ECO:0000256" key="7">
    <source>
        <dbReference type="SAM" id="MobiDB-lite"/>
    </source>
</evidence>
<evidence type="ECO:0000256" key="6">
    <source>
        <dbReference type="ARBA" id="ARBA00023136"/>
    </source>
</evidence>
<feature type="transmembrane region" description="Helical" evidence="8">
    <location>
        <begin position="352"/>
        <end position="371"/>
    </location>
</feature>
<keyword evidence="5 8" id="KW-1133">Transmembrane helix</keyword>
<evidence type="ECO:0000256" key="2">
    <source>
        <dbReference type="ARBA" id="ARBA00006690"/>
    </source>
</evidence>